<dbReference type="Pfam" id="PF00892">
    <property type="entry name" value="EamA"/>
    <property type="match status" value="1"/>
</dbReference>
<dbReference type="RefSeq" id="WP_190828183.1">
    <property type="nucleotide sequence ID" value="NZ_CAWPPI010000048.1"/>
</dbReference>
<evidence type="ECO:0000256" key="8">
    <source>
        <dbReference type="ARBA" id="ARBA00022985"/>
    </source>
</evidence>
<comment type="similarity">
    <text evidence="2">Belongs to the EamA transporter family.</text>
</comment>
<dbReference type="GO" id="GO:0005886">
    <property type="term" value="C:plasma membrane"/>
    <property type="evidence" value="ECO:0007669"/>
    <property type="project" value="UniProtKB-SubCell"/>
</dbReference>
<dbReference type="InterPro" id="IPR037185">
    <property type="entry name" value="EmrE-like"/>
</dbReference>
<keyword evidence="15" id="KW-1185">Reference proteome</keyword>
<dbReference type="AlphaFoldDB" id="A0A8J6XCC6"/>
<evidence type="ECO:0000256" key="11">
    <source>
        <dbReference type="ARBA" id="ARBA00023136"/>
    </source>
</evidence>
<dbReference type="GO" id="GO:0009103">
    <property type="term" value="P:lipopolysaccharide biosynthetic process"/>
    <property type="evidence" value="ECO:0007669"/>
    <property type="project" value="UniProtKB-KW"/>
</dbReference>
<organism evidence="14 15">
    <name type="scientific">Iningainema tapete BLCC-T55</name>
    <dbReference type="NCBI Taxonomy" id="2748662"/>
    <lineage>
        <taxon>Bacteria</taxon>
        <taxon>Bacillati</taxon>
        <taxon>Cyanobacteriota</taxon>
        <taxon>Cyanophyceae</taxon>
        <taxon>Nostocales</taxon>
        <taxon>Scytonemataceae</taxon>
        <taxon>Iningainema tapete</taxon>
    </lineage>
</organism>
<name>A0A8J6XCC6_9CYAN</name>
<dbReference type="PANTHER" id="PTHR30561">
    <property type="entry name" value="SMR FAMILY PROTON-DEPENDENT DRUG EFFLUX TRANSPORTER SUGE"/>
    <property type="match status" value="1"/>
</dbReference>
<evidence type="ECO:0000256" key="9">
    <source>
        <dbReference type="ARBA" id="ARBA00022989"/>
    </source>
</evidence>
<gene>
    <name evidence="14" type="ORF">ICL16_13020</name>
</gene>
<dbReference type="InterPro" id="IPR000620">
    <property type="entry name" value="EamA_dom"/>
</dbReference>
<sequence>MNAPASTSRLKLISYTTLFASIGFGIVGQLLMKQTMSHKTGEFLTWSFIQQLALALTTYSLGVINWILALRFVKLSIAYPLTSLNYVGILLGSYYFFGEKITLIRVIGVVLIFIGVLFVALPYEGKGQRAAKLKQ</sequence>
<feature type="domain" description="EamA" evidence="13">
    <location>
        <begin position="7"/>
        <end position="120"/>
    </location>
</feature>
<feature type="transmembrane region" description="Helical" evidence="12">
    <location>
        <begin position="52"/>
        <end position="70"/>
    </location>
</feature>
<keyword evidence="8" id="KW-0448">Lipopolysaccharide biosynthesis</keyword>
<evidence type="ECO:0000256" key="5">
    <source>
        <dbReference type="ARBA" id="ARBA00022519"/>
    </source>
</evidence>
<keyword evidence="9 12" id="KW-1133">Transmembrane helix</keyword>
<keyword evidence="10" id="KW-0443">Lipid metabolism</keyword>
<dbReference type="SUPFAM" id="SSF103481">
    <property type="entry name" value="Multidrug resistance efflux transporter EmrE"/>
    <property type="match status" value="1"/>
</dbReference>
<reference evidence="14" key="1">
    <citation type="submission" date="2020-09" db="EMBL/GenBank/DDBJ databases">
        <title>Iningainema tapete sp. nov. (Scytonemataceae, Cyanobacteria) from greenhouses in central Florida (USA) produces two types of nodularin with biosynthetic potential for microcystin-LR and anabaenopeptins.</title>
        <authorList>
            <person name="Berthold D.E."/>
            <person name="Lefler F.W."/>
            <person name="Huang I.-S."/>
            <person name="Abdulla H."/>
            <person name="Zimba P.V."/>
            <person name="Laughinghouse H.D. IV."/>
        </authorList>
    </citation>
    <scope>NUCLEOTIDE SEQUENCE</scope>
    <source>
        <strain evidence="14">BLCCT55</strain>
    </source>
</reference>
<evidence type="ECO:0000256" key="7">
    <source>
        <dbReference type="ARBA" id="ARBA00022692"/>
    </source>
</evidence>
<keyword evidence="11 12" id="KW-0472">Membrane</keyword>
<evidence type="ECO:0000313" key="14">
    <source>
        <dbReference type="EMBL" id="MBD2772970.1"/>
    </source>
</evidence>
<dbReference type="Gene3D" id="1.10.3730.20">
    <property type="match status" value="1"/>
</dbReference>
<proteinExistence type="inferred from homology"/>
<dbReference type="PANTHER" id="PTHR30561:SF9">
    <property type="entry name" value="4-AMINO-4-DEOXY-L-ARABINOSE-PHOSPHOUNDECAPRENOL FLIPPASE SUBUNIT ARNF-RELATED"/>
    <property type="match status" value="1"/>
</dbReference>
<feature type="transmembrane region" description="Helical" evidence="12">
    <location>
        <begin position="77"/>
        <end position="97"/>
    </location>
</feature>
<evidence type="ECO:0000259" key="13">
    <source>
        <dbReference type="Pfam" id="PF00892"/>
    </source>
</evidence>
<evidence type="ECO:0000256" key="6">
    <source>
        <dbReference type="ARBA" id="ARBA00022556"/>
    </source>
</evidence>
<evidence type="ECO:0000256" key="12">
    <source>
        <dbReference type="SAM" id="Phobius"/>
    </source>
</evidence>
<evidence type="ECO:0000256" key="4">
    <source>
        <dbReference type="ARBA" id="ARBA00022516"/>
    </source>
</evidence>
<protein>
    <submittedName>
        <fullName evidence="14">EamA family transporter</fullName>
    </submittedName>
</protein>
<dbReference type="GO" id="GO:0022857">
    <property type="term" value="F:transmembrane transporter activity"/>
    <property type="evidence" value="ECO:0007669"/>
    <property type="project" value="InterPro"/>
</dbReference>
<feature type="transmembrane region" description="Helical" evidence="12">
    <location>
        <begin position="12"/>
        <end position="32"/>
    </location>
</feature>
<evidence type="ECO:0000256" key="10">
    <source>
        <dbReference type="ARBA" id="ARBA00023098"/>
    </source>
</evidence>
<comment type="caution">
    <text evidence="14">The sequence shown here is derived from an EMBL/GenBank/DDBJ whole genome shotgun (WGS) entry which is preliminary data.</text>
</comment>
<keyword evidence="3" id="KW-1003">Cell membrane</keyword>
<comment type="subcellular location">
    <subcellularLocation>
        <location evidence="1">Cell membrane</location>
        <topology evidence="1">Multi-pass membrane protein</topology>
    </subcellularLocation>
</comment>
<keyword evidence="4" id="KW-0444">Lipid biosynthesis</keyword>
<feature type="transmembrane region" description="Helical" evidence="12">
    <location>
        <begin position="103"/>
        <end position="123"/>
    </location>
</feature>
<keyword evidence="6" id="KW-0441">Lipid A biosynthesis</keyword>
<evidence type="ECO:0000256" key="2">
    <source>
        <dbReference type="ARBA" id="ARBA00007362"/>
    </source>
</evidence>
<dbReference type="InterPro" id="IPR000390">
    <property type="entry name" value="Small_drug/metabolite_transptr"/>
</dbReference>
<evidence type="ECO:0000313" key="15">
    <source>
        <dbReference type="Proteomes" id="UP000629098"/>
    </source>
</evidence>
<dbReference type="Proteomes" id="UP000629098">
    <property type="component" value="Unassembled WGS sequence"/>
</dbReference>
<accession>A0A8J6XCC6</accession>
<keyword evidence="5" id="KW-0997">Cell inner membrane</keyword>
<keyword evidence="7 12" id="KW-0812">Transmembrane</keyword>
<evidence type="ECO:0000256" key="3">
    <source>
        <dbReference type="ARBA" id="ARBA00022475"/>
    </source>
</evidence>
<evidence type="ECO:0000256" key="1">
    <source>
        <dbReference type="ARBA" id="ARBA00004651"/>
    </source>
</evidence>
<dbReference type="EMBL" id="JACXAE010000048">
    <property type="protein sequence ID" value="MBD2772970.1"/>
    <property type="molecule type" value="Genomic_DNA"/>
</dbReference>